<dbReference type="InterPro" id="IPR007210">
    <property type="entry name" value="ABC_Gly_betaine_transp_sub-bd"/>
</dbReference>
<dbReference type="GO" id="GO:0022857">
    <property type="term" value="F:transmembrane transporter activity"/>
    <property type="evidence" value="ECO:0007669"/>
    <property type="project" value="InterPro"/>
</dbReference>
<proteinExistence type="predicted"/>
<dbReference type="OrthoDB" id="9786266at2"/>
<dbReference type="KEGG" id="bsan:CHH28_06490"/>
<dbReference type="Proteomes" id="UP000202440">
    <property type="component" value="Chromosome"/>
</dbReference>
<reference evidence="2 3" key="1">
    <citation type="submission" date="2017-07" db="EMBL/GenBank/DDBJ databases">
        <title>Annotated genome sequence of Bacterioplanes sanyensis isolated from Red Sea.</title>
        <authorList>
            <person name="Rehman Z.U."/>
        </authorList>
    </citation>
    <scope>NUCLEOTIDE SEQUENCE [LARGE SCALE GENOMIC DNA]</scope>
    <source>
        <strain evidence="2 3">NV9</strain>
    </source>
</reference>
<organism evidence="2 3">
    <name type="scientific">Bacterioplanes sanyensis</name>
    <dbReference type="NCBI Taxonomy" id="1249553"/>
    <lineage>
        <taxon>Bacteria</taxon>
        <taxon>Pseudomonadati</taxon>
        <taxon>Pseudomonadota</taxon>
        <taxon>Gammaproteobacteria</taxon>
        <taxon>Oceanospirillales</taxon>
        <taxon>Oceanospirillaceae</taxon>
        <taxon>Bacterioplanes</taxon>
    </lineage>
</organism>
<feature type="domain" description="ABC-type glycine betaine transport system substrate-binding" evidence="1">
    <location>
        <begin position="37"/>
        <end position="320"/>
    </location>
</feature>
<dbReference type="Pfam" id="PF04069">
    <property type="entry name" value="OpuAC"/>
    <property type="match status" value="1"/>
</dbReference>
<dbReference type="GO" id="GO:0043190">
    <property type="term" value="C:ATP-binding cassette (ABC) transporter complex"/>
    <property type="evidence" value="ECO:0007669"/>
    <property type="project" value="InterPro"/>
</dbReference>
<sequence length="341" mass="37357">MKQVARSVLVLTAIGYLSGCSDSSSTAETTADAGCGSVTIADMNWDSASFLAHLDAAILSMGYDCDVQLVPGDSQPTTASMVSKSEPDIAPEMWTNSNRELIQQGVDEGRLAFAGRSLSDGGQEGFWVPAYMLEQYPQLATIDGIRQHAELFTHPEDPEASAFYGCPAGWTCQLTTERLFNAMELDSDGFKIVNPGSGTALAGSLARAYEQQAPWFGYYWAPTALLGQYEMAMVDFGSGIKAEHFRQCITQTECAEPQVTMYPPSDVYTVTTASFAQRAPEAMAYLNRRGFSNQHMNRWLAWMQAQQADGEFAALTFLQQEGATWKTWVSEDVANKIEQQL</sequence>
<evidence type="ECO:0000259" key="1">
    <source>
        <dbReference type="Pfam" id="PF04069"/>
    </source>
</evidence>
<name>A0A222FHW5_9GAMM</name>
<dbReference type="Gene3D" id="3.40.190.10">
    <property type="entry name" value="Periplasmic binding protein-like II"/>
    <property type="match status" value="1"/>
</dbReference>
<accession>A0A222FHW5</accession>
<evidence type="ECO:0000313" key="3">
    <source>
        <dbReference type="Proteomes" id="UP000202440"/>
    </source>
</evidence>
<dbReference type="AlphaFoldDB" id="A0A222FHW5"/>
<protein>
    <submittedName>
        <fullName evidence="2">ABC transporter substrate-binding protein</fullName>
    </submittedName>
</protein>
<keyword evidence="3" id="KW-1185">Reference proteome</keyword>
<dbReference type="Gene3D" id="3.40.190.100">
    <property type="entry name" value="Glycine betaine-binding periplasmic protein, domain 2"/>
    <property type="match status" value="1"/>
</dbReference>
<dbReference type="EMBL" id="CP022530">
    <property type="protein sequence ID" value="ASP38350.1"/>
    <property type="molecule type" value="Genomic_DNA"/>
</dbReference>
<evidence type="ECO:0000313" key="2">
    <source>
        <dbReference type="EMBL" id="ASP38350.1"/>
    </source>
</evidence>
<dbReference type="RefSeq" id="WP_094059546.1">
    <property type="nucleotide sequence ID" value="NZ_CP022530.1"/>
</dbReference>
<dbReference type="SUPFAM" id="SSF53850">
    <property type="entry name" value="Periplasmic binding protein-like II"/>
    <property type="match status" value="1"/>
</dbReference>
<gene>
    <name evidence="2" type="ORF">CHH28_06490</name>
</gene>